<name>A0A3G2R9U2_9FIRM</name>
<feature type="region of interest" description="Disordered" evidence="1">
    <location>
        <begin position="82"/>
        <end position="105"/>
    </location>
</feature>
<evidence type="ECO:0000313" key="4">
    <source>
        <dbReference type="Proteomes" id="UP000280960"/>
    </source>
</evidence>
<protein>
    <submittedName>
        <fullName evidence="3">Uncharacterized protein</fullName>
    </submittedName>
</protein>
<dbReference type="KEGG" id="bacg:D2962_10435"/>
<evidence type="ECO:0000256" key="1">
    <source>
        <dbReference type="SAM" id="MobiDB-lite"/>
    </source>
</evidence>
<proteinExistence type="predicted"/>
<feature type="transmembrane region" description="Helical" evidence="2">
    <location>
        <begin position="12"/>
        <end position="31"/>
    </location>
</feature>
<reference evidence="3 4" key="1">
    <citation type="submission" date="2018-10" db="EMBL/GenBank/DDBJ databases">
        <authorList>
            <person name="Zhang X."/>
        </authorList>
    </citation>
    <scope>NUCLEOTIDE SEQUENCE [LARGE SCALE GENOMIC DNA]</scope>
    <source>
        <strain evidence="3 4">SK-G1</strain>
    </source>
</reference>
<keyword evidence="2" id="KW-1133">Transmembrane helix</keyword>
<sequence>MDVIHGKRGQNINELVSLLALSNLLGIITFLNSQDLKLDMGSFSKSGNSDLKEMAMNLLGSMGSGSSDKKINPAMLLNLLKTLSPGESSSSEIKSGEKSEDKTKT</sequence>
<keyword evidence="2" id="KW-0472">Membrane</keyword>
<dbReference type="EMBL" id="CP033169">
    <property type="protein sequence ID" value="AYO32262.1"/>
    <property type="molecule type" value="Genomic_DNA"/>
</dbReference>
<evidence type="ECO:0000313" key="3">
    <source>
        <dbReference type="EMBL" id="AYO32262.1"/>
    </source>
</evidence>
<dbReference type="Proteomes" id="UP000280960">
    <property type="component" value="Chromosome"/>
</dbReference>
<gene>
    <name evidence="3" type="ORF">D2962_10435</name>
</gene>
<keyword evidence="4" id="KW-1185">Reference proteome</keyword>
<dbReference type="AlphaFoldDB" id="A0A3G2R9U2"/>
<evidence type="ECO:0000256" key="2">
    <source>
        <dbReference type="SAM" id="Phobius"/>
    </source>
</evidence>
<organism evidence="3 4">
    <name type="scientific">Biomaibacter acetigenes</name>
    <dbReference type="NCBI Taxonomy" id="2316383"/>
    <lineage>
        <taxon>Bacteria</taxon>
        <taxon>Bacillati</taxon>
        <taxon>Bacillota</taxon>
        <taxon>Clostridia</taxon>
        <taxon>Thermosediminibacterales</taxon>
        <taxon>Tepidanaerobacteraceae</taxon>
        <taxon>Biomaibacter</taxon>
    </lineage>
</organism>
<feature type="compositionally biased region" description="Basic and acidic residues" evidence="1">
    <location>
        <begin position="94"/>
        <end position="105"/>
    </location>
</feature>
<accession>A0A3G2R9U2</accession>
<keyword evidence="2" id="KW-0812">Transmembrane</keyword>
<feature type="compositionally biased region" description="Low complexity" evidence="1">
    <location>
        <begin position="84"/>
        <end position="93"/>
    </location>
</feature>